<evidence type="ECO:0000256" key="5">
    <source>
        <dbReference type="ARBA" id="ARBA00023012"/>
    </source>
</evidence>
<dbReference type="EC" id="2.7.13.3" evidence="2"/>
<dbReference type="SUPFAM" id="SSF55874">
    <property type="entry name" value="ATPase domain of HSP90 chaperone/DNA topoisomerase II/histidine kinase"/>
    <property type="match status" value="1"/>
</dbReference>
<evidence type="ECO:0000313" key="7">
    <source>
        <dbReference type="EMBL" id="MBR8828806.1"/>
    </source>
</evidence>
<dbReference type="InterPro" id="IPR036890">
    <property type="entry name" value="HATPase_C_sf"/>
</dbReference>
<keyword evidence="5" id="KW-0902">Two-component regulatory system</keyword>
<evidence type="ECO:0000256" key="1">
    <source>
        <dbReference type="ARBA" id="ARBA00000085"/>
    </source>
</evidence>
<dbReference type="GO" id="GO:0000155">
    <property type="term" value="F:phosphorelay sensor kinase activity"/>
    <property type="evidence" value="ECO:0007669"/>
    <property type="project" value="InterPro"/>
</dbReference>
<keyword evidence="4 7" id="KW-0418">Kinase</keyword>
<keyword evidence="3" id="KW-0597">Phosphoprotein</keyword>
<dbReference type="Gene3D" id="3.30.565.10">
    <property type="entry name" value="Histidine kinase-like ATPase, C-terminal domain"/>
    <property type="match status" value="1"/>
</dbReference>
<dbReference type="PROSITE" id="PS50109">
    <property type="entry name" value="HIS_KIN"/>
    <property type="match status" value="1"/>
</dbReference>
<evidence type="ECO:0000256" key="4">
    <source>
        <dbReference type="ARBA" id="ARBA00022777"/>
    </source>
</evidence>
<feature type="domain" description="Histidine kinase" evidence="6">
    <location>
        <begin position="247"/>
        <end position="461"/>
    </location>
</feature>
<dbReference type="CDD" id="cd00082">
    <property type="entry name" value="HisKA"/>
    <property type="match status" value="1"/>
</dbReference>
<dbReference type="Pfam" id="PF00512">
    <property type="entry name" value="HisKA"/>
    <property type="match status" value="1"/>
</dbReference>
<dbReference type="Proteomes" id="UP000767446">
    <property type="component" value="Unassembled WGS sequence"/>
</dbReference>
<dbReference type="Gene3D" id="1.10.287.130">
    <property type="match status" value="1"/>
</dbReference>
<keyword evidence="4 7" id="KW-0808">Transferase</keyword>
<dbReference type="SMART" id="SM00388">
    <property type="entry name" value="HisKA"/>
    <property type="match status" value="1"/>
</dbReference>
<dbReference type="SUPFAM" id="SSF47384">
    <property type="entry name" value="Homodimeric domain of signal transducing histidine kinase"/>
    <property type="match status" value="1"/>
</dbReference>
<organism evidence="7 8">
    <name type="scientific">Gomphosphaeria aponina SAG 52.96 = DSM 107014</name>
    <dbReference type="NCBI Taxonomy" id="1521640"/>
    <lineage>
        <taxon>Bacteria</taxon>
        <taxon>Bacillati</taxon>
        <taxon>Cyanobacteriota</taxon>
        <taxon>Cyanophyceae</taxon>
        <taxon>Oscillatoriophycideae</taxon>
        <taxon>Chroococcales</taxon>
        <taxon>Gomphosphaeriaceae</taxon>
        <taxon>Gomphosphaeria</taxon>
    </lineage>
</organism>
<dbReference type="InterPro" id="IPR005467">
    <property type="entry name" value="His_kinase_dom"/>
</dbReference>
<dbReference type="PANTHER" id="PTHR43547">
    <property type="entry name" value="TWO-COMPONENT HISTIDINE KINASE"/>
    <property type="match status" value="1"/>
</dbReference>
<evidence type="ECO:0000256" key="3">
    <source>
        <dbReference type="ARBA" id="ARBA00022553"/>
    </source>
</evidence>
<evidence type="ECO:0000256" key="2">
    <source>
        <dbReference type="ARBA" id="ARBA00012438"/>
    </source>
</evidence>
<evidence type="ECO:0000313" key="8">
    <source>
        <dbReference type="Proteomes" id="UP000767446"/>
    </source>
</evidence>
<proteinExistence type="predicted"/>
<protein>
    <recommendedName>
        <fullName evidence="2">histidine kinase</fullName>
        <ecNumber evidence="2">2.7.13.3</ecNumber>
    </recommendedName>
</protein>
<name>A0A941JSQ7_9CHRO</name>
<dbReference type="InterPro" id="IPR003661">
    <property type="entry name" value="HisK_dim/P_dom"/>
</dbReference>
<accession>A0A941JSQ7</accession>
<dbReference type="InterPro" id="IPR036097">
    <property type="entry name" value="HisK_dim/P_sf"/>
</dbReference>
<evidence type="ECO:0000259" key="6">
    <source>
        <dbReference type="PROSITE" id="PS50109"/>
    </source>
</evidence>
<dbReference type="AlphaFoldDB" id="A0A941JSQ7"/>
<reference evidence="7" key="1">
    <citation type="submission" date="2021-02" db="EMBL/GenBank/DDBJ databases">
        <title>Metagenome analyses of Stigonema ocellatum DSM 106950, Chlorogloea purpurea SAG 13.99 and Gomphosphaeria aponina DSM 107014.</title>
        <authorList>
            <person name="Marter P."/>
            <person name="Huang S."/>
        </authorList>
    </citation>
    <scope>NUCLEOTIDE SEQUENCE</scope>
    <source>
        <strain evidence="7">JP213</strain>
    </source>
</reference>
<comment type="catalytic activity">
    <reaction evidence="1">
        <text>ATP + protein L-histidine = ADP + protein N-phospho-L-histidine.</text>
        <dbReference type="EC" id="2.7.13.3"/>
    </reaction>
</comment>
<gene>
    <name evidence="7" type="ORF">DSM107014_13045</name>
</gene>
<comment type="caution">
    <text evidence="7">The sequence shown here is derived from an EMBL/GenBank/DDBJ whole genome shotgun (WGS) entry which is preliminary data.</text>
</comment>
<dbReference type="PANTHER" id="PTHR43547:SF2">
    <property type="entry name" value="HYBRID SIGNAL TRANSDUCTION HISTIDINE KINASE C"/>
    <property type="match status" value="1"/>
</dbReference>
<sequence length="477" mass="54374">MVTDKLLPKISYVFKYWETTENNIQQTELWYKAKAEREWFGAIASLENILLATIDTNIHQQQGLFLCGPTPVLSNIQINSHLHLGIFTPENALIPFQLTGSNQVEITCPVTMQLPLLPKDPITSEQFCLVLTPSFGLIMVLGENHTGRTAFQFSFAPETISEAWSILRSRLVLFNHHQLSKLDGIFQQFTPPTPDYRLISQFTRQLLQNLPELPLLTERKNSLRDKQKWQKVINKPSQPKEVELLQALTHEIRTPLTTIRTLTRLLLKRAKLTPDVVKHLETIDTECTEQINRMELIFRATELETQQDRDKTVKLTPICLEQMFQQSIPRWQKQAQRRNVILDVILPQTLPTVVSDPGMLDQVLTGLMEKFTRSLPNGGQIQVQVTTAGDRLKLQLLSQCTYKSTNPLKSLGQLLMFQPETGSLCLNLNVTKNLFQALGGKLTVRQHSQGEVFTIFLPLGSQQPEINPSLGNKLWEV</sequence>
<dbReference type="EMBL" id="JADQBC010000088">
    <property type="protein sequence ID" value="MBR8828806.1"/>
    <property type="molecule type" value="Genomic_DNA"/>
</dbReference>